<dbReference type="GO" id="GO:0003677">
    <property type="term" value="F:DNA binding"/>
    <property type="evidence" value="ECO:0007669"/>
    <property type="project" value="UniProtKB-KW"/>
</dbReference>
<organism evidence="7 8">
    <name type="scientific">Actinidia rufa</name>
    <dbReference type="NCBI Taxonomy" id="165716"/>
    <lineage>
        <taxon>Eukaryota</taxon>
        <taxon>Viridiplantae</taxon>
        <taxon>Streptophyta</taxon>
        <taxon>Embryophyta</taxon>
        <taxon>Tracheophyta</taxon>
        <taxon>Spermatophyta</taxon>
        <taxon>Magnoliopsida</taxon>
        <taxon>eudicotyledons</taxon>
        <taxon>Gunneridae</taxon>
        <taxon>Pentapetalae</taxon>
        <taxon>asterids</taxon>
        <taxon>Ericales</taxon>
        <taxon>Actinidiaceae</taxon>
        <taxon>Actinidia</taxon>
    </lineage>
</organism>
<keyword evidence="4" id="KW-0539">Nucleus</keyword>
<dbReference type="InterPro" id="IPR009057">
    <property type="entry name" value="Homeodomain-like_sf"/>
</dbReference>
<dbReference type="Pfam" id="PF00249">
    <property type="entry name" value="Myb_DNA-binding"/>
    <property type="match status" value="1"/>
</dbReference>
<dbReference type="GO" id="GO:0005634">
    <property type="term" value="C:nucleus"/>
    <property type="evidence" value="ECO:0007669"/>
    <property type="project" value="UniProtKB-SubCell"/>
</dbReference>
<dbReference type="SMART" id="SM00717">
    <property type="entry name" value="SANT"/>
    <property type="match status" value="1"/>
</dbReference>
<dbReference type="InterPro" id="IPR044636">
    <property type="entry name" value="RADIALIS-like"/>
</dbReference>
<dbReference type="Gene3D" id="1.10.10.60">
    <property type="entry name" value="Homeodomain-like"/>
    <property type="match status" value="1"/>
</dbReference>
<protein>
    <submittedName>
        <fullName evidence="7">Duplicated homeodomain-like superfamily protein</fullName>
    </submittedName>
</protein>
<evidence type="ECO:0000313" key="8">
    <source>
        <dbReference type="Proteomes" id="UP000585474"/>
    </source>
</evidence>
<dbReference type="FunFam" id="1.10.10.60:FF:000154">
    <property type="entry name" value="Transcription factor SRM1"/>
    <property type="match status" value="1"/>
</dbReference>
<keyword evidence="2" id="KW-0805">Transcription regulation</keyword>
<dbReference type="Proteomes" id="UP000585474">
    <property type="component" value="Unassembled WGS sequence"/>
</dbReference>
<evidence type="ECO:0000259" key="6">
    <source>
        <dbReference type="PROSITE" id="PS51293"/>
    </source>
</evidence>
<accession>A0A7J0G553</accession>
<dbReference type="CDD" id="cd00167">
    <property type="entry name" value="SANT"/>
    <property type="match status" value="1"/>
</dbReference>
<dbReference type="PROSITE" id="PS50090">
    <property type="entry name" value="MYB_LIKE"/>
    <property type="match status" value="1"/>
</dbReference>
<gene>
    <name evidence="7" type="ORF">Acr_18g0000790</name>
</gene>
<evidence type="ECO:0000256" key="4">
    <source>
        <dbReference type="ARBA" id="ARBA00023242"/>
    </source>
</evidence>
<dbReference type="GO" id="GO:0009908">
    <property type="term" value="P:flower development"/>
    <property type="evidence" value="ECO:0007669"/>
    <property type="project" value="UniProtKB-ARBA"/>
</dbReference>
<evidence type="ECO:0000256" key="1">
    <source>
        <dbReference type="ARBA" id="ARBA00004123"/>
    </source>
</evidence>
<feature type="domain" description="SANT" evidence="6">
    <location>
        <begin position="1"/>
        <end position="50"/>
    </location>
</feature>
<dbReference type="SUPFAM" id="SSF46689">
    <property type="entry name" value="Homeodomain-like"/>
    <property type="match status" value="1"/>
</dbReference>
<dbReference type="InterPro" id="IPR017884">
    <property type="entry name" value="SANT_dom"/>
</dbReference>
<comment type="caution">
    <text evidence="7">The sequence shown here is derived from an EMBL/GenBank/DDBJ whole genome shotgun (WGS) entry which is preliminary data.</text>
</comment>
<evidence type="ECO:0000256" key="3">
    <source>
        <dbReference type="ARBA" id="ARBA00023163"/>
    </source>
</evidence>
<feature type="domain" description="Myb-like" evidence="5">
    <location>
        <begin position="1"/>
        <end position="54"/>
    </location>
</feature>
<reference evidence="7 8" key="1">
    <citation type="submission" date="2019-07" db="EMBL/GenBank/DDBJ databases">
        <title>De Novo Assembly of kiwifruit Actinidia rufa.</title>
        <authorList>
            <person name="Sugita-Konishi S."/>
            <person name="Sato K."/>
            <person name="Mori E."/>
            <person name="Abe Y."/>
            <person name="Kisaki G."/>
            <person name="Hamano K."/>
            <person name="Suezawa K."/>
            <person name="Otani M."/>
            <person name="Fukuda T."/>
            <person name="Manabe T."/>
            <person name="Gomi K."/>
            <person name="Tabuchi M."/>
            <person name="Akimitsu K."/>
            <person name="Kataoka I."/>
        </authorList>
    </citation>
    <scope>NUCLEOTIDE SEQUENCE [LARGE SCALE GENOMIC DNA]</scope>
    <source>
        <strain evidence="8">cv. Fuchu</strain>
    </source>
</reference>
<dbReference type="InterPro" id="IPR001005">
    <property type="entry name" value="SANT/Myb"/>
</dbReference>
<keyword evidence="8" id="KW-1185">Reference proteome</keyword>
<dbReference type="PANTHER" id="PTHR43952">
    <property type="entry name" value="MYB FAMILY TRANSCRIPTION FACTOR-RELATED"/>
    <property type="match status" value="1"/>
</dbReference>
<dbReference type="PANTHER" id="PTHR43952:SF13">
    <property type="entry name" value="OS05G0567600 PROTEIN"/>
    <property type="match status" value="1"/>
</dbReference>
<comment type="subcellular location">
    <subcellularLocation>
        <location evidence="1">Nucleus</location>
    </subcellularLocation>
</comment>
<evidence type="ECO:0000256" key="2">
    <source>
        <dbReference type="ARBA" id="ARBA00023015"/>
    </source>
</evidence>
<name>A0A7J0G553_9ERIC</name>
<dbReference type="EMBL" id="BJWL01000018">
    <property type="protein sequence ID" value="GFZ05909.1"/>
    <property type="molecule type" value="Genomic_DNA"/>
</dbReference>
<dbReference type="PROSITE" id="PS51293">
    <property type="entry name" value="SANT"/>
    <property type="match status" value="1"/>
</dbReference>
<keyword evidence="7" id="KW-0371">Homeobox</keyword>
<evidence type="ECO:0000313" key="7">
    <source>
        <dbReference type="EMBL" id="GFZ05909.1"/>
    </source>
</evidence>
<dbReference type="GO" id="GO:0003700">
    <property type="term" value="F:DNA-binding transcription factor activity"/>
    <property type="evidence" value="ECO:0007669"/>
    <property type="project" value="InterPro"/>
</dbReference>
<keyword evidence="3" id="KW-0804">Transcription</keyword>
<sequence>MSDWSREEEKAFENAIAIHWAEEDSKDDDHWPKIASLVPTKTIEELKKHYQLLVEDVAAIEAGHVPIPNYIGEEASSSSSKDRHGISGVTASEKRSNCNYGSGFPGFEIEGDQAFHDITNVNGGDASAHQPPPITGQQPNSTSAMAAIGPPPPHMAGLGMYGAPVGHPVAASSHHMASAVGTPVMLPPGHHHPYVVPVAYPMAPPTMHQ</sequence>
<keyword evidence="7" id="KW-0238">DNA-binding</keyword>
<evidence type="ECO:0000259" key="5">
    <source>
        <dbReference type="PROSITE" id="PS50090"/>
    </source>
</evidence>
<dbReference type="AlphaFoldDB" id="A0A7J0G553"/>
<dbReference type="OrthoDB" id="118550at2759"/>
<dbReference type="GO" id="GO:0048262">
    <property type="term" value="P:determination of dorsal/ventral asymmetry"/>
    <property type="evidence" value="ECO:0007669"/>
    <property type="project" value="UniProtKB-ARBA"/>
</dbReference>
<proteinExistence type="predicted"/>